<dbReference type="EMBL" id="JBBNAG010000005">
    <property type="protein sequence ID" value="KAK9132430.1"/>
    <property type="molecule type" value="Genomic_DNA"/>
</dbReference>
<feature type="chain" id="PRO_5043013173" description="Secreted peptide" evidence="2">
    <location>
        <begin position="21"/>
        <end position="76"/>
    </location>
</feature>
<keyword evidence="2" id="KW-0732">Signal</keyword>
<evidence type="ECO:0000313" key="4">
    <source>
        <dbReference type="Proteomes" id="UP001419268"/>
    </source>
</evidence>
<accession>A0AAP0P8X3</accession>
<feature type="transmembrane region" description="Helical" evidence="1">
    <location>
        <begin position="44"/>
        <end position="69"/>
    </location>
</feature>
<evidence type="ECO:0000313" key="3">
    <source>
        <dbReference type="EMBL" id="KAK9132430.1"/>
    </source>
</evidence>
<keyword evidence="4" id="KW-1185">Reference proteome</keyword>
<evidence type="ECO:0000256" key="2">
    <source>
        <dbReference type="SAM" id="SignalP"/>
    </source>
</evidence>
<reference evidence="3 4" key="1">
    <citation type="submission" date="2024-01" db="EMBL/GenBank/DDBJ databases">
        <title>Genome assemblies of Stephania.</title>
        <authorList>
            <person name="Yang L."/>
        </authorList>
    </citation>
    <scope>NUCLEOTIDE SEQUENCE [LARGE SCALE GENOMIC DNA]</scope>
    <source>
        <strain evidence="3">JXDWG</strain>
        <tissue evidence="3">Leaf</tissue>
    </source>
</reference>
<comment type="caution">
    <text evidence="3">The sequence shown here is derived from an EMBL/GenBank/DDBJ whole genome shotgun (WGS) entry which is preliminary data.</text>
</comment>
<evidence type="ECO:0000256" key="1">
    <source>
        <dbReference type="SAM" id="Phobius"/>
    </source>
</evidence>
<protein>
    <recommendedName>
        <fullName evidence="5">Secreted peptide</fullName>
    </recommendedName>
</protein>
<name>A0AAP0P8X3_9MAGN</name>
<keyword evidence="1" id="KW-0472">Membrane</keyword>
<evidence type="ECO:0008006" key="5">
    <source>
        <dbReference type="Google" id="ProtNLM"/>
    </source>
</evidence>
<gene>
    <name evidence="3" type="ORF">Scep_011958</name>
</gene>
<proteinExistence type="predicted"/>
<feature type="signal peptide" evidence="2">
    <location>
        <begin position="1"/>
        <end position="20"/>
    </location>
</feature>
<keyword evidence="1" id="KW-0812">Transmembrane</keyword>
<organism evidence="3 4">
    <name type="scientific">Stephania cephalantha</name>
    <dbReference type="NCBI Taxonomy" id="152367"/>
    <lineage>
        <taxon>Eukaryota</taxon>
        <taxon>Viridiplantae</taxon>
        <taxon>Streptophyta</taxon>
        <taxon>Embryophyta</taxon>
        <taxon>Tracheophyta</taxon>
        <taxon>Spermatophyta</taxon>
        <taxon>Magnoliopsida</taxon>
        <taxon>Ranunculales</taxon>
        <taxon>Menispermaceae</taxon>
        <taxon>Menispermoideae</taxon>
        <taxon>Cissampelideae</taxon>
        <taxon>Stephania</taxon>
    </lineage>
</organism>
<keyword evidence="1" id="KW-1133">Transmembrane helix</keyword>
<dbReference type="Proteomes" id="UP001419268">
    <property type="component" value="Unassembled WGS sequence"/>
</dbReference>
<sequence>MSPRFLWFLLSLLAPFISHSAHMIMMPIHQTCDGDCLSPLNTEVALVFAMALVCRVVTPFLDGCFSVIFSRAPSVR</sequence>
<dbReference type="AlphaFoldDB" id="A0AAP0P8X3"/>